<dbReference type="EMBL" id="BQNB010021734">
    <property type="protein sequence ID" value="GJU09517.1"/>
    <property type="molecule type" value="Genomic_DNA"/>
</dbReference>
<dbReference type="Pfam" id="PF00078">
    <property type="entry name" value="RVT_1"/>
    <property type="match status" value="1"/>
</dbReference>
<dbReference type="Gene3D" id="3.30.70.270">
    <property type="match status" value="1"/>
</dbReference>
<accession>A0ABQ5JAE4</accession>
<feature type="compositionally biased region" description="Polar residues" evidence="1">
    <location>
        <begin position="145"/>
        <end position="164"/>
    </location>
</feature>
<gene>
    <name evidence="3" type="ORF">Tco_1131913</name>
</gene>
<dbReference type="Gene3D" id="3.10.10.10">
    <property type="entry name" value="HIV Type 1 Reverse Transcriptase, subunit A, domain 1"/>
    <property type="match status" value="1"/>
</dbReference>
<evidence type="ECO:0000313" key="3">
    <source>
        <dbReference type="EMBL" id="GJU09517.1"/>
    </source>
</evidence>
<organism evidence="3 4">
    <name type="scientific">Tanacetum coccineum</name>
    <dbReference type="NCBI Taxonomy" id="301880"/>
    <lineage>
        <taxon>Eukaryota</taxon>
        <taxon>Viridiplantae</taxon>
        <taxon>Streptophyta</taxon>
        <taxon>Embryophyta</taxon>
        <taxon>Tracheophyta</taxon>
        <taxon>Spermatophyta</taxon>
        <taxon>Magnoliopsida</taxon>
        <taxon>eudicotyledons</taxon>
        <taxon>Gunneridae</taxon>
        <taxon>Pentapetalae</taxon>
        <taxon>asterids</taxon>
        <taxon>campanulids</taxon>
        <taxon>Asterales</taxon>
        <taxon>Asteraceae</taxon>
        <taxon>Asteroideae</taxon>
        <taxon>Anthemideae</taxon>
        <taxon>Anthemidinae</taxon>
        <taxon>Tanacetum</taxon>
    </lineage>
</organism>
<evidence type="ECO:0000259" key="2">
    <source>
        <dbReference type="Pfam" id="PF00078"/>
    </source>
</evidence>
<keyword evidence="3" id="KW-0695">RNA-directed DNA polymerase</keyword>
<sequence>MIPKDKGKFSQFVKFKFASLHEDEGWDRIEEFVQYQEDSWDDPLSHEYVLLASELTKPTMKDRLKRAHQQLSYLTTPTRRKSLKNAYLICDICGGDIYDDPSHLKFYQNNNIPPWGNYIKEEGEEDLHWASNDEIRRKEPPVNPGNETQTSPTYYQPSKSSNIPFPSRIKKQEKKDEDEKLINIFKQIHINLPFLEDMIHMPKGAKVLKDLLSHKEKLENAALLVKLSEECSAIIQKGLLLKGDRGSFTLPCLIRPLAVKNALADLGASINLMPYSLFRKLEIYELKPTKMSIQLADHSLKYLIVLDTCPLDGKWVETDQNHEKAQAVTFHLRHEVEPLKWRAPKNRLKPSIKESPKLELMELPENLEYAFLQGDDQLHVVISSSLSKDEKSKLFNVLRNHKGSITKLNDAAQKDHFPLSFIDQMLERLAGHEYYFFLDGFSGYFQIPIALEDQEKTTFTCPYGTFTYKQMHFGLCTAPTTFQRCMMAIFHELIEDNIEVFMDDFSVFENSFDHCLVNLGKMLKRCEETTYGPKLGASANFMNDAELRLIFLNFGKACHLQVELEHKAYWALKTCNMDLDRAAENRFLQQNELDELRLEAYESSVSYKERTKRWHDKRINPTTEYEKGDKLRGLIGYAVKPLKSKLNAPDMYLVKLKTFGGGIFGRKMDKVASGCEIDLRLRSGSGDSV</sequence>
<dbReference type="InterPro" id="IPR043502">
    <property type="entry name" value="DNA/RNA_pol_sf"/>
</dbReference>
<reference evidence="3" key="1">
    <citation type="journal article" date="2022" name="Int. J. Mol. Sci.">
        <title>Draft Genome of Tanacetum Coccineum: Genomic Comparison of Closely Related Tanacetum-Family Plants.</title>
        <authorList>
            <person name="Yamashiro T."/>
            <person name="Shiraishi A."/>
            <person name="Nakayama K."/>
            <person name="Satake H."/>
        </authorList>
    </citation>
    <scope>NUCLEOTIDE SEQUENCE</scope>
</reference>
<dbReference type="CDD" id="cd01647">
    <property type="entry name" value="RT_LTR"/>
    <property type="match status" value="1"/>
</dbReference>
<dbReference type="SUPFAM" id="SSF56672">
    <property type="entry name" value="DNA/RNA polymerases"/>
    <property type="match status" value="1"/>
</dbReference>
<reference evidence="3" key="2">
    <citation type="submission" date="2022-01" db="EMBL/GenBank/DDBJ databases">
        <authorList>
            <person name="Yamashiro T."/>
            <person name="Shiraishi A."/>
            <person name="Satake H."/>
            <person name="Nakayama K."/>
        </authorList>
    </citation>
    <scope>NUCLEOTIDE SEQUENCE</scope>
</reference>
<name>A0ABQ5JAE4_9ASTR</name>
<keyword evidence="3" id="KW-0808">Transferase</keyword>
<protein>
    <submittedName>
        <fullName evidence="3">Reverse transcriptase domain-containing protein</fullName>
    </submittedName>
</protein>
<evidence type="ECO:0000313" key="4">
    <source>
        <dbReference type="Proteomes" id="UP001151760"/>
    </source>
</evidence>
<evidence type="ECO:0000256" key="1">
    <source>
        <dbReference type="SAM" id="MobiDB-lite"/>
    </source>
</evidence>
<dbReference type="InterPro" id="IPR053134">
    <property type="entry name" value="RNA-dir_DNA_polymerase"/>
</dbReference>
<dbReference type="Gene3D" id="2.40.70.10">
    <property type="entry name" value="Acid Proteases"/>
    <property type="match status" value="1"/>
</dbReference>
<dbReference type="InterPro" id="IPR000477">
    <property type="entry name" value="RT_dom"/>
</dbReference>
<feature type="domain" description="Reverse transcriptase" evidence="2">
    <location>
        <begin position="407"/>
        <end position="528"/>
    </location>
</feature>
<keyword evidence="4" id="KW-1185">Reference proteome</keyword>
<proteinExistence type="predicted"/>
<dbReference type="PANTHER" id="PTHR24559">
    <property type="entry name" value="TRANSPOSON TY3-I GAG-POL POLYPROTEIN"/>
    <property type="match status" value="1"/>
</dbReference>
<dbReference type="GO" id="GO:0003964">
    <property type="term" value="F:RNA-directed DNA polymerase activity"/>
    <property type="evidence" value="ECO:0007669"/>
    <property type="project" value="UniProtKB-KW"/>
</dbReference>
<dbReference type="InterPro" id="IPR021109">
    <property type="entry name" value="Peptidase_aspartic_dom_sf"/>
</dbReference>
<comment type="caution">
    <text evidence="3">The sequence shown here is derived from an EMBL/GenBank/DDBJ whole genome shotgun (WGS) entry which is preliminary data.</text>
</comment>
<keyword evidence="3" id="KW-0548">Nucleotidyltransferase</keyword>
<dbReference type="PANTHER" id="PTHR24559:SF444">
    <property type="entry name" value="REVERSE TRANSCRIPTASE DOMAIN-CONTAINING PROTEIN"/>
    <property type="match status" value="1"/>
</dbReference>
<dbReference type="Proteomes" id="UP001151760">
    <property type="component" value="Unassembled WGS sequence"/>
</dbReference>
<dbReference type="InterPro" id="IPR043128">
    <property type="entry name" value="Rev_trsase/Diguanyl_cyclase"/>
</dbReference>
<feature type="region of interest" description="Disordered" evidence="1">
    <location>
        <begin position="136"/>
        <end position="166"/>
    </location>
</feature>